<name>A0ABV1ID47_9ACTN</name>
<dbReference type="Proteomes" id="UP001478817">
    <property type="component" value="Unassembled WGS sequence"/>
</dbReference>
<organism evidence="9 10">
    <name type="scientific">Paratractidigestivibacter faecalis</name>
    <dbReference type="NCBI Taxonomy" id="2292441"/>
    <lineage>
        <taxon>Bacteria</taxon>
        <taxon>Bacillati</taxon>
        <taxon>Actinomycetota</taxon>
        <taxon>Coriobacteriia</taxon>
        <taxon>Coriobacteriales</taxon>
        <taxon>Atopobiaceae</taxon>
        <taxon>Paratractidigestivibacter</taxon>
    </lineage>
</organism>
<dbReference type="InterPro" id="IPR038766">
    <property type="entry name" value="Membrane_comp_ABC_pdt"/>
</dbReference>
<feature type="domain" description="ABC3 transporter permease C-terminal" evidence="8">
    <location>
        <begin position="662"/>
        <end position="774"/>
    </location>
</feature>
<feature type="transmembrane region" description="Helical" evidence="7">
    <location>
        <begin position="1110"/>
        <end position="1128"/>
    </location>
</feature>
<dbReference type="PANTHER" id="PTHR30287">
    <property type="entry name" value="MEMBRANE COMPONENT OF PREDICTED ABC SUPERFAMILY METABOLITE UPTAKE TRANSPORTER"/>
    <property type="match status" value="1"/>
</dbReference>
<evidence type="ECO:0000256" key="4">
    <source>
        <dbReference type="ARBA" id="ARBA00022989"/>
    </source>
</evidence>
<keyword evidence="4 7" id="KW-1133">Transmembrane helix</keyword>
<proteinExistence type="predicted"/>
<feature type="transmembrane region" description="Helical" evidence="7">
    <location>
        <begin position="29"/>
        <end position="49"/>
    </location>
</feature>
<keyword evidence="3 7" id="KW-0812">Transmembrane</keyword>
<keyword evidence="5 7" id="KW-0472">Membrane</keyword>
<evidence type="ECO:0000259" key="8">
    <source>
        <dbReference type="Pfam" id="PF02687"/>
    </source>
</evidence>
<feature type="domain" description="ABC3 transporter permease C-terminal" evidence="8">
    <location>
        <begin position="1060"/>
        <end position="1165"/>
    </location>
</feature>
<evidence type="ECO:0000256" key="3">
    <source>
        <dbReference type="ARBA" id="ARBA00022692"/>
    </source>
</evidence>
<keyword evidence="2" id="KW-1003">Cell membrane</keyword>
<reference evidence="9 10" key="1">
    <citation type="submission" date="2024-04" db="EMBL/GenBank/DDBJ databases">
        <title>Human intestinal bacterial collection.</title>
        <authorList>
            <person name="Pauvert C."/>
            <person name="Hitch T.C.A."/>
            <person name="Clavel T."/>
        </authorList>
    </citation>
    <scope>NUCLEOTIDE SEQUENCE [LARGE SCALE GENOMIC DNA]</scope>
    <source>
        <strain evidence="9 10">CLA-AA-H197</strain>
    </source>
</reference>
<dbReference type="RefSeq" id="WP_349181178.1">
    <property type="nucleotide sequence ID" value="NZ_JBBNGS010000001.1"/>
</dbReference>
<evidence type="ECO:0000313" key="9">
    <source>
        <dbReference type="EMBL" id="MEQ2636820.1"/>
    </source>
</evidence>
<evidence type="ECO:0000256" key="6">
    <source>
        <dbReference type="SAM" id="Coils"/>
    </source>
</evidence>
<dbReference type="Pfam" id="PF02687">
    <property type="entry name" value="FtsX"/>
    <property type="match status" value="2"/>
</dbReference>
<feature type="transmembrane region" description="Helical" evidence="7">
    <location>
        <begin position="707"/>
        <end position="733"/>
    </location>
</feature>
<evidence type="ECO:0000313" key="10">
    <source>
        <dbReference type="Proteomes" id="UP001478817"/>
    </source>
</evidence>
<comment type="caution">
    <text evidence="9">The sequence shown here is derived from an EMBL/GenBank/DDBJ whole genome shotgun (WGS) entry which is preliminary data.</text>
</comment>
<feature type="transmembrane region" description="Helical" evidence="7">
    <location>
        <begin position="658"/>
        <end position="677"/>
    </location>
</feature>
<evidence type="ECO:0000256" key="5">
    <source>
        <dbReference type="ARBA" id="ARBA00023136"/>
    </source>
</evidence>
<evidence type="ECO:0000256" key="2">
    <source>
        <dbReference type="ARBA" id="ARBA00022475"/>
    </source>
</evidence>
<keyword evidence="10" id="KW-1185">Reference proteome</keyword>
<keyword evidence="6" id="KW-0175">Coiled coil</keyword>
<dbReference type="EMBL" id="JBBNGS010000001">
    <property type="protein sequence ID" value="MEQ2636820.1"/>
    <property type="molecule type" value="Genomic_DNA"/>
</dbReference>
<accession>A0ABV1ID47</accession>
<evidence type="ECO:0000256" key="7">
    <source>
        <dbReference type="SAM" id="Phobius"/>
    </source>
</evidence>
<sequence length="1186" mass="125925">MKPGKPAFAPRSAFGIGVLRCVRGSLKRFVALATICALGVTMICGLKVACIDLRASADAFFDSQDLFDLRVQSTLGLTEDDVSALAAIDGVEAVEGGWVETCYTTVGSSSEKVDVKALSPSGMNQPHVLDGHLPVTSDQVAVTRRFLDESGLALGDEVTFRGASDGEKGASADGADAGATADASSTAVFSRQTYTICGVVLDPTDINAGNGTMSFRASGGSQYAFFVLPAAVTTDVYTAVYLRVDGAESPLCYSAGYEASVDAVKARVEAIKSEREDARRQGILDDAGSQIDSAEKDALARLGDAAAQLDDAQAQLDSGAAELADGRAQLDAKSADAASQLDAAQAQLDAGRAELVANQRQVTDGLNQIASGLGCGVDGIGDALAAGRSQLSEARGQLKASAQMLSSLMGDEWPAEAWSRLEGAQTPEEARAAAADVNAVLVPFVSDAQGAIDDLVTVVESDEFQQLRDTYENLPQWLRDRVDAAVAQAPATVQKLLRAILEMPTDQMASQLRDLRSQVGQLSGLADGMVQIVEGQAQLDEAEAGWRRLVAAQAQLDAVAAQLADGQAQLDAQRASARAQLDNAARQLADSEAQLADGRSELEEGRAAYERERADALAKIAEARGRLSDVDEATWYVQTRDALSSYSSVESDASSIEAIGTVIPIVFFVVAVLISLTTMTRMVEEERGLIGLYKALGYSRRRILSKYVLYAGAACLAGGLVGNLLGFVVLPLILFTIFQTMYALPAFLLQFDVAYAVGSVALFALGIVGATALTCRRELAEQPAALMRPKAPKAGSRILLERVRPLWRRLSFLNKVTARNIFRYKRRFFMTVFGIAGCTALLVCGFGIRDTVLSLSSRQYGQEGVSRYDLMLVTSAADLEGVAQDLDADAQVQSFLPVSVDSVTVSHGDAAESMQVYVVPDGLDLSGYVSLTDDAGNTIDLASVGTVITKNAEQVLGFSAGQKVHVQDSSLAEADVPVAAICQNYLGNSLFMTEPAYREAFGAEPQLNGLLVSLDGTDAQKIALSERLSTDSRTLSVVSTTKLVEDFSSAFTLINTVVYVVIVLAAALSFTVVFTLSNTNISERERELATIKVLGFKRPEVHRYINKETLILTGLGVAVGLPAGYALTRSLTWILKMPSLYFDTLVAWPSYVLAAVLAFAFTLLVNAMTNRALDRVDMVGALKSAE</sequence>
<feature type="coiled-coil region" evidence="6">
    <location>
        <begin position="567"/>
        <end position="626"/>
    </location>
</feature>
<feature type="transmembrane region" description="Helical" evidence="7">
    <location>
        <begin position="753"/>
        <end position="773"/>
    </location>
</feature>
<gene>
    <name evidence="9" type="ORF">AAAT05_00425</name>
</gene>
<protein>
    <submittedName>
        <fullName evidence="9">FtsX-like permease family protein</fullName>
    </submittedName>
</protein>
<feature type="transmembrane region" description="Helical" evidence="7">
    <location>
        <begin position="1148"/>
        <end position="1168"/>
    </location>
</feature>
<evidence type="ECO:0000256" key="1">
    <source>
        <dbReference type="ARBA" id="ARBA00004651"/>
    </source>
</evidence>
<feature type="transmembrane region" description="Helical" evidence="7">
    <location>
        <begin position="828"/>
        <end position="848"/>
    </location>
</feature>
<feature type="transmembrane region" description="Helical" evidence="7">
    <location>
        <begin position="1057"/>
        <end position="1076"/>
    </location>
</feature>
<dbReference type="PANTHER" id="PTHR30287:SF1">
    <property type="entry name" value="INNER MEMBRANE PROTEIN"/>
    <property type="match status" value="1"/>
</dbReference>
<comment type="subcellular location">
    <subcellularLocation>
        <location evidence="1">Cell membrane</location>
        <topology evidence="1">Multi-pass membrane protein</topology>
    </subcellularLocation>
</comment>
<feature type="coiled-coil region" evidence="6">
    <location>
        <begin position="327"/>
        <end position="361"/>
    </location>
</feature>
<dbReference type="InterPro" id="IPR003838">
    <property type="entry name" value="ABC3_permease_C"/>
</dbReference>